<name>A0A0B6YUY3_9EUPU</name>
<accession>A0A0B6YUY3</accession>
<feature type="non-terminal residue" evidence="2">
    <location>
        <position position="1"/>
    </location>
</feature>
<proteinExistence type="predicted"/>
<gene>
    <name evidence="2" type="primary">ORF38201</name>
</gene>
<dbReference type="AlphaFoldDB" id="A0A0B6YUY3"/>
<reference evidence="2" key="1">
    <citation type="submission" date="2014-12" db="EMBL/GenBank/DDBJ databases">
        <title>Insight into the proteome of Arion vulgaris.</title>
        <authorList>
            <person name="Aradska J."/>
            <person name="Bulat T."/>
            <person name="Smidak R."/>
            <person name="Sarate P."/>
            <person name="Gangsoo J."/>
            <person name="Sialana F."/>
            <person name="Bilban M."/>
            <person name="Lubec G."/>
        </authorList>
    </citation>
    <scope>NUCLEOTIDE SEQUENCE</scope>
    <source>
        <tissue evidence="2">Skin</tissue>
    </source>
</reference>
<evidence type="ECO:0000256" key="1">
    <source>
        <dbReference type="SAM" id="Coils"/>
    </source>
</evidence>
<protein>
    <submittedName>
        <fullName evidence="2">Uncharacterized protein</fullName>
    </submittedName>
</protein>
<organism evidence="2">
    <name type="scientific">Arion vulgaris</name>
    <dbReference type="NCBI Taxonomy" id="1028688"/>
    <lineage>
        <taxon>Eukaryota</taxon>
        <taxon>Metazoa</taxon>
        <taxon>Spiralia</taxon>
        <taxon>Lophotrochozoa</taxon>
        <taxon>Mollusca</taxon>
        <taxon>Gastropoda</taxon>
        <taxon>Heterobranchia</taxon>
        <taxon>Euthyneura</taxon>
        <taxon>Panpulmonata</taxon>
        <taxon>Eupulmonata</taxon>
        <taxon>Stylommatophora</taxon>
        <taxon>Helicina</taxon>
        <taxon>Arionoidea</taxon>
        <taxon>Arionidae</taxon>
        <taxon>Arion</taxon>
    </lineage>
</organism>
<keyword evidence="1" id="KW-0175">Coiled coil</keyword>
<feature type="coiled-coil region" evidence="1">
    <location>
        <begin position="50"/>
        <end position="84"/>
    </location>
</feature>
<evidence type="ECO:0000313" key="2">
    <source>
        <dbReference type="EMBL" id="CEK60028.1"/>
    </source>
</evidence>
<sequence>PAIDIPDTCPWHLVMSDLAHRLRLMEMAFKEQVIAREVIAAEVTNQSYSNMELERKLDEFVSVMKQLSVKLDKLKEQTSELSSRLYSDECLGFLVLLFVIVQVILALRTKLRDKQGHGQEIKVHTTQAHNSSSIAHTGSSDTINGISTSPKSSTNFRQDACVVTFSTGISDHDAVQIDLLLTHVTEMIKFPIKQTYLISSHESLKECPKAKVYLVLVNSLCLISDNLGNGNGGSDDADRRSKHQQDTTLKMTSLRLLNMSSSLVILVLTNEHGSQKLSDHALYNTTLSLIQSYDAIQELASNGRLLTIWKDFSPYQLSHVKKLGRSVFSLKGK</sequence>
<dbReference type="EMBL" id="HACG01013163">
    <property type="protein sequence ID" value="CEK60028.1"/>
    <property type="molecule type" value="Transcribed_RNA"/>
</dbReference>